<dbReference type="RefSeq" id="WP_202658917.1">
    <property type="nucleotide sequence ID" value="NZ_JAESVP010000003.1"/>
</dbReference>
<organism evidence="2 3">
    <name type="scientific">Fuscibacter oryzae</name>
    <dbReference type="NCBI Taxonomy" id="2803939"/>
    <lineage>
        <taxon>Bacteria</taxon>
        <taxon>Pseudomonadati</taxon>
        <taxon>Pseudomonadota</taxon>
        <taxon>Alphaproteobacteria</taxon>
        <taxon>Rhodobacterales</taxon>
        <taxon>Paracoccaceae</taxon>
        <taxon>Fuscibacter</taxon>
    </lineage>
</organism>
<protein>
    <recommendedName>
        <fullName evidence="4">DUF4156 domain-containing protein</fullName>
    </recommendedName>
</protein>
<reference evidence="2" key="1">
    <citation type="submission" date="2021-01" db="EMBL/GenBank/DDBJ databases">
        <title>Genome seq and assembly of Tabrizicola sp. KVB23.</title>
        <authorList>
            <person name="Chhetri G."/>
        </authorList>
    </citation>
    <scope>NUCLEOTIDE SEQUENCE</scope>
    <source>
        <strain evidence="2">KVB23</strain>
    </source>
</reference>
<feature type="signal peptide" evidence="1">
    <location>
        <begin position="1"/>
        <end position="21"/>
    </location>
</feature>
<gene>
    <name evidence="2" type="ORF">JI744_06630</name>
</gene>
<sequence>MKKLVLIAFLTLTACSDLMQATYQPSKPNAKNVQAAKDHLTYQLIDPSSAQFRDIRGATATLADGTKRDLVCLELNGKNRLGGYVGFSPFSVGFKNGTIDPNQVATVYYCPR</sequence>
<accession>A0A8J7MPT0</accession>
<dbReference type="AlphaFoldDB" id="A0A8J7MPT0"/>
<comment type="caution">
    <text evidence="2">The sequence shown here is derived from an EMBL/GenBank/DDBJ whole genome shotgun (WGS) entry which is preliminary data.</text>
</comment>
<dbReference type="Proteomes" id="UP000619033">
    <property type="component" value="Unassembled WGS sequence"/>
</dbReference>
<proteinExistence type="predicted"/>
<name>A0A8J7MPT0_9RHOB</name>
<dbReference type="EMBL" id="JAESVP010000003">
    <property type="protein sequence ID" value="MBL4927776.1"/>
    <property type="molecule type" value="Genomic_DNA"/>
</dbReference>
<evidence type="ECO:0000256" key="1">
    <source>
        <dbReference type="SAM" id="SignalP"/>
    </source>
</evidence>
<keyword evidence="3" id="KW-1185">Reference proteome</keyword>
<evidence type="ECO:0000313" key="3">
    <source>
        <dbReference type="Proteomes" id="UP000619033"/>
    </source>
</evidence>
<evidence type="ECO:0008006" key="4">
    <source>
        <dbReference type="Google" id="ProtNLM"/>
    </source>
</evidence>
<keyword evidence="1" id="KW-0732">Signal</keyword>
<evidence type="ECO:0000313" key="2">
    <source>
        <dbReference type="EMBL" id="MBL4927776.1"/>
    </source>
</evidence>
<dbReference type="PROSITE" id="PS51257">
    <property type="entry name" value="PROKAR_LIPOPROTEIN"/>
    <property type="match status" value="1"/>
</dbReference>
<feature type="chain" id="PRO_5035318116" description="DUF4156 domain-containing protein" evidence="1">
    <location>
        <begin position="22"/>
        <end position="112"/>
    </location>
</feature>